<dbReference type="RefSeq" id="XP_025487510.1">
    <property type="nucleotide sequence ID" value="XM_025630484.1"/>
</dbReference>
<accession>A0A319C0K9</accession>
<name>A0A319C0K9_9EURO</name>
<reference evidence="1 2" key="1">
    <citation type="submission" date="2016-12" db="EMBL/GenBank/DDBJ databases">
        <title>The genomes of Aspergillus section Nigri reveals drivers in fungal speciation.</title>
        <authorList>
            <consortium name="DOE Joint Genome Institute"/>
            <person name="Vesth T.C."/>
            <person name="Nybo J."/>
            <person name="Theobald S."/>
            <person name="Brandl J."/>
            <person name="Frisvad J.C."/>
            <person name="Nielsen K.F."/>
            <person name="Lyhne E.K."/>
            <person name="Kogle M.E."/>
            <person name="Kuo A."/>
            <person name="Riley R."/>
            <person name="Clum A."/>
            <person name="Nolan M."/>
            <person name="Lipzen A."/>
            <person name="Salamov A."/>
            <person name="Henrissat B."/>
            <person name="Wiebenga A."/>
            <person name="De Vries R.P."/>
            <person name="Grigoriev I.V."/>
            <person name="Mortensen U.H."/>
            <person name="Andersen M.R."/>
            <person name="Baker S.E."/>
        </authorList>
    </citation>
    <scope>NUCLEOTIDE SEQUENCE [LARGE SCALE GENOMIC DNA]</scope>
    <source>
        <strain evidence="1 2">CBS 121591</strain>
    </source>
</reference>
<proteinExistence type="predicted"/>
<dbReference type="AlphaFoldDB" id="A0A319C0K9"/>
<organism evidence="1 2">
    <name type="scientific">Aspergillus uvarum CBS 121591</name>
    <dbReference type="NCBI Taxonomy" id="1448315"/>
    <lineage>
        <taxon>Eukaryota</taxon>
        <taxon>Fungi</taxon>
        <taxon>Dikarya</taxon>
        <taxon>Ascomycota</taxon>
        <taxon>Pezizomycotina</taxon>
        <taxon>Eurotiomycetes</taxon>
        <taxon>Eurotiomycetidae</taxon>
        <taxon>Eurotiales</taxon>
        <taxon>Aspergillaceae</taxon>
        <taxon>Aspergillus</taxon>
        <taxon>Aspergillus subgen. Circumdati</taxon>
    </lineage>
</organism>
<evidence type="ECO:0000313" key="2">
    <source>
        <dbReference type="Proteomes" id="UP000248340"/>
    </source>
</evidence>
<dbReference type="EMBL" id="KZ821743">
    <property type="protein sequence ID" value="PYH77310.1"/>
    <property type="molecule type" value="Genomic_DNA"/>
</dbReference>
<evidence type="ECO:0000313" key="1">
    <source>
        <dbReference type="EMBL" id="PYH77310.1"/>
    </source>
</evidence>
<protein>
    <submittedName>
        <fullName evidence="1">Uncharacterized protein</fullName>
    </submittedName>
</protein>
<dbReference type="GeneID" id="37133225"/>
<gene>
    <name evidence="1" type="ORF">BO82DRAFT_186638</name>
</gene>
<sequence length="169" mass="19804">MTPFAFCPYLSKDRDDPNICVQCFPRRTHPPPYLSYLSLRFSEPLRLIFLPVTKENVLLRCCSFPVPCLLRTNDFRFFELAAKIPIDLMPRFSANETHVRPTPCPLQDLWKYAPLPIYGVSFLQVVPSFLLNAFLCVDFFFEMNFEIYAICVDLRNLFKDSVSFIRMLI</sequence>
<keyword evidence="2" id="KW-1185">Reference proteome</keyword>
<dbReference type="VEuPathDB" id="FungiDB:BO82DRAFT_186638"/>
<dbReference type="Proteomes" id="UP000248340">
    <property type="component" value="Unassembled WGS sequence"/>
</dbReference>